<name>A0A149TU03_9PROT</name>
<dbReference type="Proteomes" id="UP000075360">
    <property type="component" value="Unassembled WGS sequence"/>
</dbReference>
<dbReference type="AlphaFoldDB" id="A0A149TU03"/>
<reference evidence="1 2" key="1">
    <citation type="submission" date="2015-06" db="EMBL/GenBank/DDBJ databases">
        <title>Improved classification and identification of acetic acid bacteria using matrix-assisted laser desorption/ionization time-of-flight mass spectrometry; Gluconobacter nephelii and Gluconobacter uchimurae are later heterotypic synonyms of Gluconobacter japonicus and Gluconobacter oxydans, respectively.</title>
        <authorList>
            <person name="Li L."/>
            <person name="Cleenwerck I."/>
            <person name="De Vuyst L."/>
            <person name="Vandamme P."/>
        </authorList>
    </citation>
    <scope>NUCLEOTIDE SEQUENCE [LARGE SCALE GENOMIC DNA]</scope>
    <source>
        <strain evidence="1 2">LMG 23690</strain>
    </source>
</reference>
<protein>
    <submittedName>
        <fullName evidence="1">Uncharacterized protein</fullName>
    </submittedName>
</protein>
<accession>A0A149TU03</accession>
<gene>
    <name evidence="1" type="ORF">AD948_17250</name>
</gene>
<evidence type="ECO:0000313" key="1">
    <source>
        <dbReference type="EMBL" id="KXV56620.1"/>
    </source>
</evidence>
<sequence>MHFALCNTKYRKIIFIYLISSHQKWKHNRFIKKTMTHLPDAILLYSGIKMIFYVVFVDKKAEYGVQRCSKLLIFIMK</sequence>
<proteinExistence type="predicted"/>
<organism evidence="1 2">
    <name type="scientific">Acetobacter senegalensis</name>
    <dbReference type="NCBI Taxonomy" id="446692"/>
    <lineage>
        <taxon>Bacteria</taxon>
        <taxon>Pseudomonadati</taxon>
        <taxon>Pseudomonadota</taxon>
        <taxon>Alphaproteobacteria</taxon>
        <taxon>Acetobacterales</taxon>
        <taxon>Acetobacteraceae</taxon>
        <taxon>Acetobacter</taxon>
    </lineage>
</organism>
<dbReference type="EMBL" id="LHZU01000148">
    <property type="protein sequence ID" value="KXV56620.1"/>
    <property type="molecule type" value="Genomic_DNA"/>
</dbReference>
<evidence type="ECO:0000313" key="2">
    <source>
        <dbReference type="Proteomes" id="UP000075360"/>
    </source>
</evidence>
<comment type="caution">
    <text evidence="1">The sequence shown here is derived from an EMBL/GenBank/DDBJ whole genome shotgun (WGS) entry which is preliminary data.</text>
</comment>